<sequence length="95" mass="10663">MSEKVLHLLLGVDTGEPRPSHPRLGCSAPERSPPRFGEGTIFIRFRWFSLLSLDDCVATCACEEEFLVGDSTFQTWRLGGIFTSKNRSSLDTTKR</sequence>
<accession>A0ABD3MQC3</accession>
<reference evidence="2 3" key="1">
    <citation type="submission" date="2024-10" db="EMBL/GenBank/DDBJ databases">
        <title>Updated reference genomes for cyclostephanoid diatoms.</title>
        <authorList>
            <person name="Roberts W.R."/>
            <person name="Alverson A.J."/>
        </authorList>
    </citation>
    <scope>NUCLEOTIDE SEQUENCE [LARGE SCALE GENOMIC DNA]</scope>
    <source>
        <strain evidence="2 3">AJA276-08</strain>
    </source>
</reference>
<dbReference type="Proteomes" id="UP001530315">
    <property type="component" value="Unassembled WGS sequence"/>
</dbReference>
<name>A0ABD3MQC3_9STRA</name>
<dbReference type="EMBL" id="JALLAZ020001736">
    <property type="protein sequence ID" value="KAL3766113.1"/>
    <property type="molecule type" value="Genomic_DNA"/>
</dbReference>
<gene>
    <name evidence="2" type="ORF">ACHAW5_001358</name>
</gene>
<feature type="region of interest" description="Disordered" evidence="1">
    <location>
        <begin position="13"/>
        <end position="32"/>
    </location>
</feature>
<organism evidence="2 3">
    <name type="scientific">Stephanodiscus triporus</name>
    <dbReference type="NCBI Taxonomy" id="2934178"/>
    <lineage>
        <taxon>Eukaryota</taxon>
        <taxon>Sar</taxon>
        <taxon>Stramenopiles</taxon>
        <taxon>Ochrophyta</taxon>
        <taxon>Bacillariophyta</taxon>
        <taxon>Coscinodiscophyceae</taxon>
        <taxon>Thalassiosirophycidae</taxon>
        <taxon>Stephanodiscales</taxon>
        <taxon>Stephanodiscaceae</taxon>
        <taxon>Stephanodiscus</taxon>
    </lineage>
</organism>
<evidence type="ECO:0000313" key="2">
    <source>
        <dbReference type="EMBL" id="KAL3766113.1"/>
    </source>
</evidence>
<dbReference type="AlphaFoldDB" id="A0ABD3MQC3"/>
<proteinExistence type="predicted"/>
<evidence type="ECO:0000256" key="1">
    <source>
        <dbReference type="SAM" id="MobiDB-lite"/>
    </source>
</evidence>
<evidence type="ECO:0000313" key="3">
    <source>
        <dbReference type="Proteomes" id="UP001530315"/>
    </source>
</evidence>
<keyword evidence="3" id="KW-1185">Reference proteome</keyword>
<comment type="caution">
    <text evidence="2">The sequence shown here is derived from an EMBL/GenBank/DDBJ whole genome shotgun (WGS) entry which is preliminary data.</text>
</comment>
<protein>
    <submittedName>
        <fullName evidence="2">Uncharacterized protein</fullName>
    </submittedName>
</protein>